<feature type="compositionally biased region" description="Low complexity" evidence="1">
    <location>
        <begin position="130"/>
        <end position="151"/>
    </location>
</feature>
<dbReference type="STRING" id="2656787.A0A370TNM6"/>
<dbReference type="RefSeq" id="XP_031869788.1">
    <property type="nucleotide sequence ID" value="XM_032013188.1"/>
</dbReference>
<feature type="region of interest" description="Disordered" evidence="1">
    <location>
        <begin position="1"/>
        <end position="155"/>
    </location>
</feature>
<accession>A0A370TNM6</accession>
<dbReference type="GeneID" id="43597414"/>
<sequence>MSSNTLRTIRDFFRPAQAPAGQPSTPGTAASPAPAPAPTASSAIVGPPPHTSNSKREAELATERPTSSLSPPPSSLFSSPLPPPRKTELPSVPGDSSLDREREIKGSDDEDSDSDSSFPELSAIFGYGNSAKPPSSATTATAFTPSTPTTSRVKKGPYNFHVSPLAVLPKYRFDLKSLISHVEADEATEASSKRVKAMLASSGDEDDSPVFASESHVNSTNLAPGGLLESVVADQEEGGMKKVTRALMRTEATHVEKRWYFFDTQSQAPVHPRSSFPTKSLPASWKKELSNPKTRNQTFISGFAEDMVFFGKPLPDEILLWILDEVCFEPREALRTSYLSTIKESREQIGRLVTPDLVERVFQNLGATAVATTVTEAMKPSLGLKDPYPNHDWANLRSVVRFFGRTARQLRQKSREHILCLLLRMSADHIVCKSIDILNVFQDAIRRLCRYIPDDAWETSCHAICTLLFNTARQAPLRLQIVDSIPSITPRTHELRRRLAMCFFFNDLSHSSTPPHTAIDLNWFIDRLEDPAFDTNSRTDYHELSALVSLLDIAVDDGRSVNVDLTDNETAQRFDDDVDALVEAIREVMRCIGNPGAAYISRIEAKEGLELVSQRISDTLRTKPKRRAMHFDNPRGKTIEDLEKEKAGMSAFLSKMKGKVDAKSQSLK</sequence>
<dbReference type="OrthoDB" id="5350396at2759"/>
<protein>
    <submittedName>
        <fullName evidence="2">Uncharacterized protein</fullName>
    </submittedName>
</protein>
<evidence type="ECO:0000313" key="3">
    <source>
        <dbReference type="Proteomes" id="UP000254866"/>
    </source>
</evidence>
<dbReference type="EMBL" id="NPIC01000003">
    <property type="protein sequence ID" value="RDL37132.1"/>
    <property type="molecule type" value="Genomic_DNA"/>
</dbReference>
<evidence type="ECO:0000256" key="1">
    <source>
        <dbReference type="SAM" id="MobiDB-lite"/>
    </source>
</evidence>
<evidence type="ECO:0000313" key="2">
    <source>
        <dbReference type="EMBL" id="RDL37132.1"/>
    </source>
</evidence>
<comment type="caution">
    <text evidence="2">The sequence shown here is derived from an EMBL/GenBank/DDBJ whole genome shotgun (WGS) entry which is preliminary data.</text>
</comment>
<organism evidence="2 3">
    <name type="scientific">Venustampulla echinocandica</name>
    <dbReference type="NCBI Taxonomy" id="2656787"/>
    <lineage>
        <taxon>Eukaryota</taxon>
        <taxon>Fungi</taxon>
        <taxon>Dikarya</taxon>
        <taxon>Ascomycota</taxon>
        <taxon>Pezizomycotina</taxon>
        <taxon>Leotiomycetes</taxon>
        <taxon>Helotiales</taxon>
        <taxon>Pleuroascaceae</taxon>
        <taxon>Venustampulla</taxon>
    </lineage>
</organism>
<dbReference type="Proteomes" id="UP000254866">
    <property type="component" value="Unassembled WGS sequence"/>
</dbReference>
<dbReference type="AlphaFoldDB" id="A0A370TNM6"/>
<gene>
    <name evidence="2" type="ORF">BP5553_04565</name>
</gene>
<proteinExistence type="predicted"/>
<name>A0A370TNM6_9HELO</name>
<feature type="compositionally biased region" description="Low complexity" evidence="1">
    <location>
        <begin position="23"/>
        <end position="43"/>
    </location>
</feature>
<feature type="compositionally biased region" description="Pro residues" evidence="1">
    <location>
        <begin position="70"/>
        <end position="84"/>
    </location>
</feature>
<reference evidence="2 3" key="1">
    <citation type="journal article" date="2018" name="IMA Fungus">
        <title>IMA Genome-F 9: Draft genome sequence of Annulohypoxylon stygium, Aspergillus mulundensis, Berkeleyomyces basicola (syn. Thielaviopsis basicola), Ceratocystis smalleyi, two Cercospora beticola strains, Coleophoma cylindrospora, Fusarium fracticaudum, Phialophora cf. hyalina, and Morchella septimelata.</title>
        <authorList>
            <person name="Wingfield B.D."/>
            <person name="Bills G.F."/>
            <person name="Dong Y."/>
            <person name="Huang W."/>
            <person name="Nel W.J."/>
            <person name="Swalarsk-Parry B.S."/>
            <person name="Vaghefi N."/>
            <person name="Wilken P.M."/>
            <person name="An Z."/>
            <person name="de Beer Z.W."/>
            <person name="De Vos L."/>
            <person name="Chen L."/>
            <person name="Duong T.A."/>
            <person name="Gao Y."/>
            <person name="Hammerbacher A."/>
            <person name="Kikkert J.R."/>
            <person name="Li Y."/>
            <person name="Li H."/>
            <person name="Li K."/>
            <person name="Li Q."/>
            <person name="Liu X."/>
            <person name="Ma X."/>
            <person name="Naidoo K."/>
            <person name="Pethybridge S.J."/>
            <person name="Sun J."/>
            <person name="Steenkamp E.T."/>
            <person name="van der Nest M.A."/>
            <person name="van Wyk S."/>
            <person name="Wingfield M.J."/>
            <person name="Xiong C."/>
            <person name="Yue Q."/>
            <person name="Zhang X."/>
        </authorList>
    </citation>
    <scope>NUCLEOTIDE SEQUENCE [LARGE SCALE GENOMIC DNA]</scope>
    <source>
        <strain evidence="2 3">BP 5553</strain>
    </source>
</reference>
<keyword evidence="3" id="KW-1185">Reference proteome</keyword>
<feature type="compositionally biased region" description="Basic and acidic residues" evidence="1">
    <location>
        <begin position="97"/>
        <end position="107"/>
    </location>
</feature>